<dbReference type="Gene3D" id="3.50.30.80">
    <property type="entry name" value="IlvD/EDD C-terminal domain-like"/>
    <property type="match status" value="1"/>
</dbReference>
<comment type="pathway">
    <text evidence="13">Amino-acid biosynthesis; L-isoleucine biosynthesis; L-isoleucine from 2-oxobutanoate: step 3/4.</text>
</comment>
<evidence type="ECO:0000256" key="7">
    <source>
        <dbReference type="ARBA" id="ARBA00023004"/>
    </source>
</evidence>
<dbReference type="AlphaFoldDB" id="A8N737"/>
<dbReference type="GeneID" id="6007089"/>
<gene>
    <name evidence="19" type="ORF">CC1G_12638</name>
</gene>
<sequence>MATSDSGDVQIHNLSKPSAQGAQLNKISCQITQNKIRGGAQAMLYAVGLEETDMDKPQIGISPVWWEGNPCNFHLLDLAKHVKKGCQEEDQIGLIFNTIGVSDAITMGTDGMRYSLPSRDLIADSIEAVVMAQHYDGNIAIPGCDKNMPGCFMAAVRHNRPTIIVYGGTIQPGTRHVDCPSMGKEKGGTVNISDAFESYGAFTVGKITDEQRFDVVRHACPGPGACGGMYTANTMSSALEVLGLSLPYSSSIPAMHPEKVQECFRAAKYMKKLLELDLKPRDILTKQSFLNAIVIITVLGGSTNAVLHLLAMARAAEIDLTIDDFQAVADRTPFLADLMPSGRYYMEDIHRIGGIPAIVKYLLNHSDLIDGNQMTVTGKTLAENLADVPELEFHNQDVFRPLDNPIKPTGHITILRGNLAPETAVAKLTGKEGLRFEGVARCFDSLEKFYPALAAGEIKPGTVLIFRYQGPKGAPGMPEMLGPTGAIAGAGLANSTALITDGRFSGASRGFIIGHVVPEARVGGPIALVKDGDKIVIDAETRTINWLVDEEEQAKRRKEWEASDNGKLNVKRGVLYRYARDVAGR</sequence>
<dbReference type="KEGG" id="cci:CC1G_12638"/>
<dbReference type="eggNOG" id="KOG2448">
    <property type="taxonomic scope" value="Eukaryota"/>
</dbReference>
<dbReference type="GO" id="GO:0009099">
    <property type="term" value="P:L-valine biosynthetic process"/>
    <property type="evidence" value="ECO:0007669"/>
    <property type="project" value="UniProtKB-UniPathway"/>
</dbReference>
<evidence type="ECO:0000256" key="16">
    <source>
        <dbReference type="ARBA" id="ARBA00052865"/>
    </source>
</evidence>
<dbReference type="Pfam" id="PF00920">
    <property type="entry name" value="ILVD_EDD_N"/>
    <property type="match status" value="1"/>
</dbReference>
<dbReference type="UniPathway" id="UPA00047">
    <property type="reaction ID" value="UER00057"/>
</dbReference>
<keyword evidence="5" id="KW-0479">Metal-binding</keyword>
<dbReference type="PROSITE" id="PS00887">
    <property type="entry name" value="ILVD_EDD_2"/>
    <property type="match status" value="1"/>
</dbReference>
<evidence type="ECO:0000256" key="12">
    <source>
        <dbReference type="ARBA" id="ARBA00029436"/>
    </source>
</evidence>
<evidence type="ECO:0000256" key="10">
    <source>
        <dbReference type="ARBA" id="ARBA00023304"/>
    </source>
</evidence>
<comment type="caution">
    <text evidence="19">The sequence shown here is derived from an EMBL/GenBank/DDBJ whole genome shotgun (WGS) entry which is preliminary data.</text>
</comment>
<organism evidence="19 20">
    <name type="scientific">Coprinopsis cinerea (strain Okayama-7 / 130 / ATCC MYA-4618 / FGSC 9003)</name>
    <name type="common">Inky cap fungus</name>
    <name type="synonym">Hormographiella aspergillata</name>
    <dbReference type="NCBI Taxonomy" id="240176"/>
    <lineage>
        <taxon>Eukaryota</taxon>
        <taxon>Fungi</taxon>
        <taxon>Dikarya</taxon>
        <taxon>Basidiomycota</taxon>
        <taxon>Agaricomycotina</taxon>
        <taxon>Agaricomycetes</taxon>
        <taxon>Agaricomycetidae</taxon>
        <taxon>Agaricales</taxon>
        <taxon>Agaricineae</taxon>
        <taxon>Psathyrellaceae</taxon>
        <taxon>Coprinopsis</taxon>
    </lineage>
</organism>
<dbReference type="InParanoid" id="A8N737"/>
<dbReference type="GO" id="GO:0009097">
    <property type="term" value="P:isoleucine biosynthetic process"/>
    <property type="evidence" value="ECO:0007669"/>
    <property type="project" value="UniProtKB-UniPathway"/>
</dbReference>
<dbReference type="InterPro" id="IPR056740">
    <property type="entry name" value="ILV_EDD_C"/>
</dbReference>
<feature type="domain" description="Dihydroxy-acid/6-phosphogluconate dehydratase C-terminal" evidence="18">
    <location>
        <begin position="397"/>
        <end position="583"/>
    </location>
</feature>
<dbReference type="GO" id="GO:0004160">
    <property type="term" value="F:dihydroxy-acid dehydratase activity"/>
    <property type="evidence" value="ECO:0007669"/>
    <property type="project" value="UniProtKB-EC"/>
</dbReference>
<dbReference type="OMA" id="MAIIFRY"/>
<dbReference type="PANTHER" id="PTHR21000:SF5">
    <property type="entry name" value="DIHYDROXY-ACID DEHYDRATASE, MITOCHONDRIAL"/>
    <property type="match status" value="1"/>
</dbReference>
<evidence type="ECO:0000256" key="5">
    <source>
        <dbReference type="ARBA" id="ARBA00022723"/>
    </source>
</evidence>
<dbReference type="InterPro" id="IPR050165">
    <property type="entry name" value="DHAD_IlvD/Edd"/>
</dbReference>
<evidence type="ECO:0000313" key="20">
    <source>
        <dbReference type="Proteomes" id="UP000001861"/>
    </source>
</evidence>
<reference evidence="19 20" key="1">
    <citation type="journal article" date="2010" name="Proc. Natl. Acad. Sci. U.S.A.">
        <title>Insights into evolution of multicellular fungi from the assembled chromosomes of the mushroom Coprinopsis cinerea (Coprinus cinereus).</title>
        <authorList>
            <person name="Stajich J.E."/>
            <person name="Wilke S.K."/>
            <person name="Ahren D."/>
            <person name="Au C.H."/>
            <person name="Birren B.W."/>
            <person name="Borodovsky M."/>
            <person name="Burns C."/>
            <person name="Canback B."/>
            <person name="Casselton L.A."/>
            <person name="Cheng C.K."/>
            <person name="Deng J."/>
            <person name="Dietrich F.S."/>
            <person name="Fargo D.C."/>
            <person name="Farman M.L."/>
            <person name="Gathman A.C."/>
            <person name="Goldberg J."/>
            <person name="Guigo R."/>
            <person name="Hoegger P.J."/>
            <person name="Hooker J.B."/>
            <person name="Huggins A."/>
            <person name="James T.Y."/>
            <person name="Kamada T."/>
            <person name="Kilaru S."/>
            <person name="Kodira C."/>
            <person name="Kues U."/>
            <person name="Kupfer D."/>
            <person name="Kwan H.S."/>
            <person name="Lomsadze A."/>
            <person name="Li W."/>
            <person name="Lilly W.W."/>
            <person name="Ma L.J."/>
            <person name="Mackey A.J."/>
            <person name="Manning G."/>
            <person name="Martin F."/>
            <person name="Muraguchi H."/>
            <person name="Natvig D.O."/>
            <person name="Palmerini H."/>
            <person name="Ramesh M.A."/>
            <person name="Rehmeyer C.J."/>
            <person name="Roe B.A."/>
            <person name="Shenoy N."/>
            <person name="Stanke M."/>
            <person name="Ter-Hovhannisyan V."/>
            <person name="Tunlid A."/>
            <person name="Velagapudi R."/>
            <person name="Vision T.J."/>
            <person name="Zeng Q."/>
            <person name="Zolan M.E."/>
            <person name="Pukkila P.J."/>
        </authorList>
    </citation>
    <scope>NUCLEOTIDE SEQUENCE [LARGE SCALE GENOMIC DNA]</scope>
    <source>
        <strain evidence="20">Okayama-7 / 130 / ATCC MYA-4618 / FGSC 9003</strain>
    </source>
</reference>
<dbReference type="GO" id="GO:0046872">
    <property type="term" value="F:metal ion binding"/>
    <property type="evidence" value="ECO:0007669"/>
    <property type="project" value="UniProtKB-KW"/>
</dbReference>
<dbReference type="NCBIfam" id="NF002068">
    <property type="entry name" value="PRK00911.1"/>
    <property type="match status" value="1"/>
</dbReference>
<dbReference type="RefSeq" id="XP_001830643.2">
    <property type="nucleotide sequence ID" value="XM_001830591.2"/>
</dbReference>
<dbReference type="GO" id="GO:0005739">
    <property type="term" value="C:mitochondrion"/>
    <property type="evidence" value="ECO:0007669"/>
    <property type="project" value="TreeGrafter"/>
</dbReference>
<comment type="cofactor">
    <cofactor evidence="15">
        <name>[2Fe-2S] cluster</name>
        <dbReference type="ChEBI" id="CHEBI:190135"/>
    </cofactor>
</comment>
<keyword evidence="6" id="KW-0460">Magnesium</keyword>
<dbReference type="SUPFAM" id="SSF52016">
    <property type="entry name" value="LeuD/IlvD-like"/>
    <property type="match status" value="1"/>
</dbReference>
<dbReference type="NCBIfam" id="TIGR00110">
    <property type="entry name" value="ilvD"/>
    <property type="match status" value="1"/>
</dbReference>
<dbReference type="STRING" id="240176.A8N737"/>
<keyword evidence="7" id="KW-0408">Iron</keyword>
<dbReference type="FunFam" id="3.50.30.80:FF:000001">
    <property type="entry name" value="Dihydroxy-acid dehydratase"/>
    <property type="match status" value="1"/>
</dbReference>
<evidence type="ECO:0000256" key="8">
    <source>
        <dbReference type="ARBA" id="ARBA00023014"/>
    </source>
</evidence>
<evidence type="ECO:0000256" key="14">
    <source>
        <dbReference type="ARBA" id="ARBA00029490"/>
    </source>
</evidence>
<evidence type="ECO:0000256" key="13">
    <source>
        <dbReference type="ARBA" id="ARBA00029437"/>
    </source>
</evidence>
<comment type="pathway">
    <text evidence="12">Amino-acid biosynthesis; L-valine biosynthesis; L-valine from pyruvate: step 3/4.</text>
</comment>
<protein>
    <recommendedName>
        <fullName evidence="14">dihydroxy-acid dehydratase</fullName>
        <ecNumber evidence="14">4.2.1.9</ecNumber>
    </recommendedName>
</protein>
<dbReference type="VEuPathDB" id="FungiDB:CC1G_12638"/>
<dbReference type="SUPFAM" id="SSF143975">
    <property type="entry name" value="IlvD/EDD N-terminal domain-like"/>
    <property type="match status" value="1"/>
</dbReference>
<dbReference type="InterPro" id="IPR037237">
    <property type="entry name" value="IlvD/EDD_N"/>
</dbReference>
<keyword evidence="9" id="KW-0456">Lyase</keyword>
<evidence type="ECO:0000259" key="17">
    <source>
        <dbReference type="Pfam" id="PF00920"/>
    </source>
</evidence>
<keyword evidence="10" id="KW-0100">Branched-chain amino acid biosynthesis</keyword>
<keyword evidence="4" id="KW-0001">2Fe-2S</keyword>
<dbReference type="EC" id="4.2.1.9" evidence="14"/>
<comment type="cofactor">
    <cofactor evidence="1">
        <name>Mg(2+)</name>
        <dbReference type="ChEBI" id="CHEBI:18420"/>
    </cofactor>
</comment>
<evidence type="ECO:0000256" key="3">
    <source>
        <dbReference type="ARBA" id="ARBA00022605"/>
    </source>
</evidence>
<dbReference type="HOGENOM" id="CLU_014271_4_2_1"/>
<dbReference type="PROSITE" id="PS00886">
    <property type="entry name" value="ILVD_EDD_1"/>
    <property type="match status" value="1"/>
</dbReference>
<evidence type="ECO:0000256" key="15">
    <source>
        <dbReference type="ARBA" id="ARBA00034078"/>
    </source>
</evidence>
<evidence type="ECO:0000259" key="18">
    <source>
        <dbReference type="Pfam" id="PF24877"/>
    </source>
</evidence>
<dbReference type="InterPro" id="IPR000581">
    <property type="entry name" value="ILV_EDD_N"/>
</dbReference>
<dbReference type="InterPro" id="IPR042096">
    <property type="entry name" value="Dihydro-acid_dehy_C"/>
</dbReference>
<evidence type="ECO:0000256" key="1">
    <source>
        <dbReference type="ARBA" id="ARBA00001946"/>
    </source>
</evidence>
<dbReference type="UniPathway" id="UPA00049">
    <property type="reaction ID" value="UER00061"/>
</dbReference>
<feature type="domain" description="Dihydroxy-acid/6-phosphogluconate dehydratase N-terminal" evidence="17">
    <location>
        <begin position="56"/>
        <end position="384"/>
    </location>
</feature>
<keyword evidence="8" id="KW-0411">Iron-sulfur</keyword>
<proteinExistence type="inferred from homology"/>
<evidence type="ECO:0000256" key="2">
    <source>
        <dbReference type="ARBA" id="ARBA00006486"/>
    </source>
</evidence>
<dbReference type="Pfam" id="PF24877">
    <property type="entry name" value="ILV_EDD_C"/>
    <property type="match status" value="1"/>
</dbReference>
<dbReference type="EMBL" id="AACS02000003">
    <property type="protein sequence ID" value="EAU91170.2"/>
    <property type="molecule type" value="Genomic_DNA"/>
</dbReference>
<comment type="similarity">
    <text evidence="2">Belongs to the IlvD/Edd family.</text>
</comment>
<keyword evidence="20" id="KW-1185">Reference proteome</keyword>
<dbReference type="Proteomes" id="UP000001861">
    <property type="component" value="Unassembled WGS sequence"/>
</dbReference>
<dbReference type="InterPro" id="IPR004404">
    <property type="entry name" value="DihydroxyA_deHydtase"/>
</dbReference>
<evidence type="ECO:0000256" key="9">
    <source>
        <dbReference type="ARBA" id="ARBA00023239"/>
    </source>
</evidence>
<accession>A8N737</accession>
<evidence type="ECO:0000256" key="6">
    <source>
        <dbReference type="ARBA" id="ARBA00022842"/>
    </source>
</evidence>
<keyword evidence="3" id="KW-0028">Amino-acid biosynthesis</keyword>
<evidence type="ECO:0000256" key="11">
    <source>
        <dbReference type="ARBA" id="ARBA00029304"/>
    </source>
</evidence>
<evidence type="ECO:0000313" key="19">
    <source>
        <dbReference type="EMBL" id="EAU91170.2"/>
    </source>
</evidence>
<dbReference type="OrthoDB" id="3851628at2759"/>
<dbReference type="InterPro" id="IPR020558">
    <property type="entry name" value="DiOHA_6PGluconate_deHydtase_CS"/>
</dbReference>
<evidence type="ECO:0000256" key="4">
    <source>
        <dbReference type="ARBA" id="ARBA00022714"/>
    </source>
</evidence>
<dbReference type="PANTHER" id="PTHR21000">
    <property type="entry name" value="DIHYDROXY-ACID DEHYDRATASE DAD"/>
    <property type="match status" value="1"/>
</dbReference>
<name>A8N737_COPC7</name>
<dbReference type="GO" id="GO:0051537">
    <property type="term" value="F:2 iron, 2 sulfur cluster binding"/>
    <property type="evidence" value="ECO:0007669"/>
    <property type="project" value="UniProtKB-KW"/>
</dbReference>
<comment type="catalytic activity">
    <reaction evidence="11">
        <text>(2R)-2,3-dihydroxy-3-methylbutanoate = 3-methyl-2-oxobutanoate + H2O</text>
        <dbReference type="Rhea" id="RHEA:24809"/>
        <dbReference type="ChEBI" id="CHEBI:11851"/>
        <dbReference type="ChEBI" id="CHEBI:15377"/>
        <dbReference type="ChEBI" id="CHEBI:49072"/>
        <dbReference type="EC" id="4.2.1.9"/>
    </reaction>
    <physiologicalReaction direction="left-to-right" evidence="11">
        <dbReference type="Rhea" id="RHEA:24810"/>
    </physiologicalReaction>
</comment>
<comment type="catalytic activity">
    <reaction evidence="16">
        <text>(2R,3R)-2,3-dihydroxy-3-methylpentanoate = (S)-3-methyl-2-oxopentanoate + H2O</text>
        <dbReference type="Rhea" id="RHEA:27694"/>
        <dbReference type="ChEBI" id="CHEBI:15377"/>
        <dbReference type="ChEBI" id="CHEBI:35146"/>
        <dbReference type="ChEBI" id="CHEBI:49258"/>
        <dbReference type="EC" id="4.2.1.9"/>
    </reaction>
    <physiologicalReaction direction="left-to-right" evidence="16">
        <dbReference type="Rhea" id="RHEA:27695"/>
    </physiologicalReaction>
</comment>